<dbReference type="SUPFAM" id="SSF56024">
    <property type="entry name" value="Phospholipase D/nuclease"/>
    <property type="match status" value="1"/>
</dbReference>
<evidence type="ECO:0000313" key="4">
    <source>
        <dbReference type="EMBL" id="OAA54435.1"/>
    </source>
</evidence>
<dbReference type="GO" id="GO:0005634">
    <property type="term" value="C:nucleus"/>
    <property type="evidence" value="ECO:0007669"/>
    <property type="project" value="InterPro"/>
</dbReference>
<dbReference type="GO" id="GO:0006281">
    <property type="term" value="P:DNA repair"/>
    <property type="evidence" value="ECO:0007669"/>
    <property type="project" value="InterPro"/>
</dbReference>
<reference evidence="4 5" key="1">
    <citation type="journal article" date="2016" name="Genome Biol. Evol.">
        <title>Divergent and convergent evolution of fungal pathogenicity.</title>
        <authorList>
            <person name="Shang Y."/>
            <person name="Xiao G."/>
            <person name="Zheng P."/>
            <person name="Cen K."/>
            <person name="Zhan S."/>
            <person name="Wang C."/>
        </authorList>
    </citation>
    <scope>NUCLEOTIDE SEQUENCE [LARGE SCALE GENOMIC DNA]</scope>
    <source>
        <strain evidence="4 5">ARSEF 2679</strain>
    </source>
</reference>
<organism evidence="4 5">
    <name type="scientific">Cordyceps fumosorosea (strain ARSEF 2679)</name>
    <name type="common">Isaria fumosorosea</name>
    <dbReference type="NCBI Taxonomy" id="1081104"/>
    <lineage>
        <taxon>Eukaryota</taxon>
        <taxon>Fungi</taxon>
        <taxon>Dikarya</taxon>
        <taxon>Ascomycota</taxon>
        <taxon>Pezizomycotina</taxon>
        <taxon>Sordariomycetes</taxon>
        <taxon>Hypocreomycetidae</taxon>
        <taxon>Hypocreales</taxon>
        <taxon>Cordycipitaceae</taxon>
        <taxon>Cordyceps</taxon>
    </lineage>
</organism>
<sequence length="298" mass="33091">MADREVILLDSDSDEDEDLRRAIGLSLQDQSNVKDADADAVPEEAQNPEAAKQATFGSIMLDRKGMEEARLSRLGKRRRNSNSNEGSAGDPATKRLTPQQSERPGAAQPPYPQGIVRRTWTKGYPKTCDDITIEEVFQMEDLQLALLSSFQWDDEWLLSKLNVGTTRVLLLAFAADEESKQAMKENAPKNVRFCFPPMHGPGSMHSKLQVLKYAKYLRLVIPTGNLVPYDWGETGVMENMVFLIDLPRLDANVTCGMTVFGENMARFLTAAGVDDGMVKSLANYDFSATEKLGFVSSM</sequence>
<accession>A0A162IAL3</accession>
<dbReference type="AlphaFoldDB" id="A0A162IAL3"/>
<dbReference type="CDD" id="cd09122">
    <property type="entry name" value="PLDc_Tdp1_1"/>
    <property type="match status" value="1"/>
</dbReference>
<dbReference type="GO" id="GO:0003697">
    <property type="term" value="F:single-stranded DNA binding"/>
    <property type="evidence" value="ECO:0007669"/>
    <property type="project" value="TreeGrafter"/>
</dbReference>
<dbReference type="Gene3D" id="3.30.870.10">
    <property type="entry name" value="Endonuclease Chain A"/>
    <property type="match status" value="1"/>
</dbReference>
<dbReference type="PANTHER" id="PTHR12415:SF4">
    <property type="entry name" value="TYROSYL-DNA PHOSPHODIESTERASE DOMAIN-CONTAINING PROTEIN"/>
    <property type="match status" value="1"/>
</dbReference>
<feature type="binding site" evidence="2">
    <location>
        <position position="207"/>
    </location>
    <ligand>
        <name>substrate</name>
    </ligand>
</feature>
<dbReference type="Gene3D" id="6.10.140.100">
    <property type="match status" value="1"/>
</dbReference>
<evidence type="ECO:0000256" key="3">
    <source>
        <dbReference type="SAM" id="MobiDB-lite"/>
    </source>
</evidence>
<feature type="region of interest" description="Disordered" evidence="3">
    <location>
        <begin position="72"/>
        <end position="118"/>
    </location>
</feature>
<name>A0A162IAL3_CORFA</name>
<dbReference type="InterPro" id="IPR003903">
    <property type="entry name" value="UIM_dom"/>
</dbReference>
<dbReference type="PROSITE" id="PS50330">
    <property type="entry name" value="UIM"/>
    <property type="match status" value="1"/>
</dbReference>
<evidence type="ECO:0000256" key="1">
    <source>
        <dbReference type="PIRSR" id="PIRSR610347-1"/>
    </source>
</evidence>
<evidence type="ECO:0000256" key="2">
    <source>
        <dbReference type="PIRSR" id="PIRSR610347-2"/>
    </source>
</evidence>
<dbReference type="RefSeq" id="XP_018700863.1">
    <property type="nucleotide sequence ID" value="XM_018851966.1"/>
</dbReference>
<dbReference type="Pfam" id="PF02809">
    <property type="entry name" value="UIM"/>
    <property type="match status" value="1"/>
</dbReference>
<feature type="region of interest" description="Disordered" evidence="3">
    <location>
        <begin position="24"/>
        <end position="59"/>
    </location>
</feature>
<gene>
    <name evidence="4" type="ORF">ISF_08363</name>
</gene>
<dbReference type="EMBL" id="AZHB01000029">
    <property type="protein sequence ID" value="OAA54435.1"/>
    <property type="molecule type" value="Genomic_DNA"/>
</dbReference>
<feature type="active site" description="Nucleophile" evidence="1">
    <location>
        <position position="205"/>
    </location>
</feature>
<dbReference type="InterPro" id="IPR010347">
    <property type="entry name" value="Tdp1"/>
</dbReference>
<dbReference type="OrthoDB" id="47785at2759"/>
<keyword evidence="5" id="KW-1185">Reference proteome</keyword>
<proteinExistence type="predicted"/>
<evidence type="ECO:0000313" key="5">
    <source>
        <dbReference type="Proteomes" id="UP000076744"/>
    </source>
</evidence>
<dbReference type="STRING" id="1081104.A0A162IAL3"/>
<dbReference type="Pfam" id="PF06087">
    <property type="entry name" value="Tyr-DNA_phospho"/>
    <property type="match status" value="1"/>
</dbReference>
<comment type="caution">
    <text evidence="4">The sequence shown here is derived from an EMBL/GenBank/DDBJ whole genome shotgun (WGS) entry which is preliminary data.</text>
</comment>
<dbReference type="GO" id="GO:0003690">
    <property type="term" value="F:double-stranded DNA binding"/>
    <property type="evidence" value="ECO:0007669"/>
    <property type="project" value="TreeGrafter"/>
</dbReference>
<dbReference type="GeneID" id="30024655"/>
<dbReference type="GO" id="GO:0017005">
    <property type="term" value="F:3'-tyrosyl-DNA phosphodiesterase activity"/>
    <property type="evidence" value="ECO:0007669"/>
    <property type="project" value="TreeGrafter"/>
</dbReference>
<protein>
    <submittedName>
        <fullName evidence="4">Tyrosyl-DNA phosphodiesterase</fullName>
    </submittedName>
</protein>
<dbReference type="Proteomes" id="UP000076744">
    <property type="component" value="Unassembled WGS sequence"/>
</dbReference>
<dbReference type="PANTHER" id="PTHR12415">
    <property type="entry name" value="TYROSYL-DNA PHOSPHODIESTERASE 1"/>
    <property type="match status" value="1"/>
</dbReference>